<dbReference type="Pfam" id="PF08516">
    <property type="entry name" value="ADAM_CR"/>
    <property type="match status" value="1"/>
</dbReference>
<dbReference type="GO" id="GO:0004222">
    <property type="term" value="F:metalloendopeptidase activity"/>
    <property type="evidence" value="ECO:0007669"/>
    <property type="project" value="InterPro"/>
</dbReference>
<feature type="region of interest" description="Disordered" evidence="7">
    <location>
        <begin position="1896"/>
        <end position="1983"/>
    </location>
</feature>
<feature type="domain" description="Disintegrin" evidence="9">
    <location>
        <begin position="468"/>
        <end position="562"/>
    </location>
</feature>
<feature type="compositionally biased region" description="Polar residues" evidence="7">
    <location>
        <begin position="1032"/>
        <end position="1041"/>
    </location>
</feature>
<feature type="compositionally biased region" description="Polar residues" evidence="7">
    <location>
        <begin position="1896"/>
        <end position="1910"/>
    </location>
</feature>
<dbReference type="PROSITE" id="PS00022">
    <property type="entry name" value="EGF_1"/>
    <property type="match status" value="1"/>
</dbReference>
<evidence type="ECO:0000259" key="10">
    <source>
        <dbReference type="PROSITE" id="PS50215"/>
    </source>
</evidence>
<dbReference type="PROSITE" id="PS00427">
    <property type="entry name" value="DISINTEGRIN_1"/>
    <property type="match status" value="1"/>
</dbReference>
<dbReference type="InterPro" id="IPR036436">
    <property type="entry name" value="Disintegrin_dom_sf"/>
</dbReference>
<dbReference type="SUPFAM" id="SSF55486">
    <property type="entry name" value="Metalloproteases ('zincins'), catalytic domain"/>
    <property type="match status" value="1"/>
</dbReference>
<dbReference type="InterPro" id="IPR024079">
    <property type="entry name" value="MetalloPept_cat_dom_sf"/>
</dbReference>
<feature type="region of interest" description="Disordered" evidence="7">
    <location>
        <begin position="1575"/>
        <end position="1594"/>
    </location>
</feature>
<feature type="region of interest" description="Disordered" evidence="7">
    <location>
        <begin position="1831"/>
        <end position="1861"/>
    </location>
</feature>
<feature type="compositionally biased region" description="Basic residues" evidence="7">
    <location>
        <begin position="1052"/>
        <end position="1063"/>
    </location>
</feature>
<dbReference type="InterPro" id="IPR001762">
    <property type="entry name" value="Disintegrin_dom"/>
</dbReference>
<feature type="compositionally biased region" description="Basic and acidic residues" evidence="7">
    <location>
        <begin position="1584"/>
        <end position="1594"/>
    </location>
</feature>
<dbReference type="InterPro" id="IPR001590">
    <property type="entry name" value="Peptidase_M12B"/>
</dbReference>
<dbReference type="Pfam" id="PF23106">
    <property type="entry name" value="EGF_Teneurin"/>
    <property type="match status" value="1"/>
</dbReference>
<dbReference type="SMART" id="SM00608">
    <property type="entry name" value="ACR"/>
    <property type="match status" value="1"/>
</dbReference>
<evidence type="ECO:0000256" key="3">
    <source>
        <dbReference type="ARBA" id="ARBA00022989"/>
    </source>
</evidence>
<feature type="compositionally biased region" description="Low complexity" evidence="7">
    <location>
        <begin position="1957"/>
        <end position="1983"/>
    </location>
</feature>
<evidence type="ECO:0000256" key="4">
    <source>
        <dbReference type="ARBA" id="ARBA00023136"/>
    </source>
</evidence>
<sequence length="2506" mass="279020">MVTSKSHYTDCFWYTVLCLHDPLLKSVVQTDYGYLSNVPLPFIILFPYQARKSRNNHDTSTLGRQGGYFQNTRFWLTMYNQQKIVLKLQKSRIFSDAGNYSTLYYQKKNDGHMYEFESDKLKNCYYTGTVVNQTEDYLNLDTTKSTNYVAVNTCFGLNGIIHYANQTYGIRPLHCKQCDSTAIPHLLFPHRSKLINRDVQLPVFWRPTDIFNIMNRKPLTKVEGPRIYTINLALTLDYHLFSSFGHNLERGIHYLSNVLNQVTKSFQHVPVELYLIQSEIWTLKDLIQSNVSIKTTLNNFAHFIINRRRKYHSSMFVKNNIRHRIHRRSVNTDNDVLRKMSSSTSSSSLNNPSLYTKHFDMQLLLTGRRFTDPVEYIAIPDSICTPRAIGIIQVNNTDMDYHVSRLISLAIAEILGIESFPCPPLYSCYSFDLFSDGDNSRLRLALSSGMADCLLQNIAVTKDSKSFIDTCGNGQIDRGEECDPVVRRSLSYSSNFTNPMSCCNLDTCLASVWAVCTHGPCCHQCRLKQKGSVCRPAFDQCDLPEFCTGTHKNNNSSSSQLNYLVENHKSLCYQGRCPTRHSQCEMIWGEQATEASDYCFHLHNTKTDGACGVQGQHCTIEHAKCGLLQCQGGRPRPVSLEAQSGQPFVTYTEHQGRQFECKYLSHTSKVRFVPEGASCAPDRYCFHQECVLPHVVFQSICPTGPVNKQLENGHIIYKNVTCSDHGLCTNAGFCLCHPEWTGNACELAVVITNKSITITNDRNSSSSSSSSSSSIVSSQSTIMNNMNPLGSEVIHWIWDYLEQMQKSYGNSRHFQLKRFSHNNNNNGENYKAPLNTLYLVCILGVVVGGIFLFLAIFMFIYRRRGRPSIFNKSYYNNHNHRKFCAFSRNGCRRRRCCKINQRNNDLLSPRSTKHNGGSLRLFNTIDSNSTECQELQSSMYDRSTVGVGGSSCSSHDKSGYDRHNRLHHDYCTISSINNRNGGNQDEDCSRHVRSRTGNSRNRDLECHNHRRHHHHHSEHNSESKHRRRQHNRNGGSSSCNSHGVKDKEELSRKKKLDRKHKSSSRTSAPGSSDIKLLDSIEGQYGINFSDTELTYKHSNNNNDDYHNHEELNNSMDRIIKFGSMPSYKEDKIKQLKRTADTLPPFKSLKNVQSISTSENTVYLTDSTDITVNLPNSDLNIPSCGTYTSSLIEPIVVNNNNSNKHNNNQTSTLCGSVSVTSPPITTITAITSLVSSSSSTVPPLFPFYSTAYSKSVSPMTYLPTDDLTTQTTISNSNQNSLLLHNVTTAALVGAGRAGANAAAAVEDKIKQLKRTADTLPPFKSLKNVQSISTSENTVYLTDSTDITVNLPNSDLNIPSCGTYTSSLIEPIVVNNNNSNKHNNNQTSTLCGSVSVTSPPITTITAITSLVSSSSSTVPPLFPFYSTAYSKSVSPMTYLPTDDLTTQTTISNSNQNSLLLHNVTTAALVGAGRAGANAAAAVAAAAAANPTAAEVTTTTTTVISTGTLDVMSSSNNDMLIDTCPTTVSPADTSKDAMNDTQFNIIMENSWRQPEKGILKNKNEGEVNVIKCNNSQQHQQNGLINKDSTDPITTDHNRSKRLDIINNKSNRSNQQLKKNYDYCSENYQTIQCVNNDNNIGTDPINIEREDQRSSHRHSRKHHRRHCRYRKHHGHHKRHSESNQEISGTINLTGESLGSSSSTTNNCNSGISEASSSSSGLTTVSCHRRRSRTRSITDEDCTTSGSRRSSPLPPAPTILCNVGQQTDELSLLKVAGLTISSKTGANSESANNNIKSNNENRKSYLDSEGEWEEVECNESGCEECQNSIHTTTTATTTDKSINSHGNKQSKHLTTTSPPILSSPSHPTIILQNRINQLHSTSSNNFNPLCVTLNNQQQPLYNLSTPPTNSSLSMINSKQQSNSTNSSLGSSKTSRSAGGFSSSGGSTGLANLSSPPLPPPSLSTNNPITTITTTTTTNNSNNDNNHSNVTSMQLQQYKQSQLSGIKQQQFIGMMNNNNQTKFNSESQSQLNNLLLHQQQVKSSIQNNNNNNKPNSLQLFTSPEIIHRSVNNMTNNRSVYDSSLQMMDNNNNNTHNNIQGNLELYYQHPYEDVATDDYAETNSQLNCTSLQQNQSFNQSLLSHYPQKQFQSYLSPTEPSLPPLPPTLTPTQQHIYHQHDGCGPLLLPPPISTSSLLYNNEVNNRFGYSRTATLDEDDKLSLDEDSEMMHFTNSQTNNNNSVSITMTTTTITTITTTATNLSNGGNNNNNTHLSSMFNPYTVAFINNSPSNYIQSNPSHHTTLSHFNPSYSVWNTNDSVHHRMNNNNNINNKYRMNDNPSIIYPSDQMNSAKDGVVGITGSSGITHPLLNDIDDVGSDFSLSVFRRSDDICGPSSLSNRIFNNNNGNNNDLIMNNLLPSSQTTQLQHNNYQQQSTEHHSSSDIAGMMDVRSNDGTCDESDASSLPEQGCDLMHLAQLRISARPNPLLNDLAKQQVIFSIVENLFSLFRFSLND</sequence>
<keyword evidence="2 8" id="KW-0812">Transmembrane</keyword>
<dbReference type="GO" id="GO:0016020">
    <property type="term" value="C:membrane"/>
    <property type="evidence" value="ECO:0007669"/>
    <property type="project" value="UniProtKB-SubCell"/>
</dbReference>
<name>A0A094ZW54_SCHHA</name>
<feature type="region of interest" description="Disordered" evidence="7">
    <location>
        <begin position="1779"/>
        <end position="1802"/>
    </location>
</feature>
<evidence type="ECO:0000259" key="9">
    <source>
        <dbReference type="PROSITE" id="PS50214"/>
    </source>
</evidence>
<dbReference type="GO" id="GO:0006509">
    <property type="term" value="P:membrane protein ectodomain proteolysis"/>
    <property type="evidence" value="ECO:0007669"/>
    <property type="project" value="TreeGrafter"/>
</dbReference>
<dbReference type="SUPFAM" id="SSF57552">
    <property type="entry name" value="Blood coagulation inhibitor (disintegrin)"/>
    <property type="match status" value="1"/>
</dbReference>
<dbReference type="Pfam" id="PF00200">
    <property type="entry name" value="Disintegrin"/>
    <property type="match status" value="1"/>
</dbReference>
<evidence type="ECO:0000256" key="1">
    <source>
        <dbReference type="ARBA" id="ARBA00004167"/>
    </source>
</evidence>
<feature type="compositionally biased region" description="Polar residues" evidence="7">
    <location>
        <begin position="1679"/>
        <end position="1688"/>
    </location>
</feature>
<keyword evidence="5" id="KW-1015">Disulfide bond</keyword>
<gene>
    <name evidence="11" type="ORF">MS3_06939</name>
</gene>
<keyword evidence="4 8" id="KW-0472">Membrane</keyword>
<evidence type="ECO:0000256" key="2">
    <source>
        <dbReference type="ARBA" id="ARBA00022692"/>
    </source>
</evidence>
<dbReference type="PROSITE" id="PS50215">
    <property type="entry name" value="ADAM_MEPRO"/>
    <property type="match status" value="1"/>
</dbReference>
<feature type="compositionally biased region" description="Low complexity" evidence="7">
    <location>
        <begin position="1911"/>
        <end position="1935"/>
    </location>
</feature>
<protein>
    <submittedName>
        <fullName evidence="11">Disintegrin and metalloproteinase domain-containing protein 7</fullName>
    </submittedName>
</protein>
<dbReference type="PANTHER" id="PTHR11905">
    <property type="entry name" value="ADAM A DISINTEGRIN AND METALLOPROTEASE DOMAIN"/>
    <property type="match status" value="1"/>
</dbReference>
<dbReference type="PROSITE" id="PS50214">
    <property type="entry name" value="DISINTEGRIN_2"/>
    <property type="match status" value="1"/>
</dbReference>
<feature type="compositionally biased region" description="Low complexity" evidence="7">
    <location>
        <begin position="1847"/>
        <end position="1861"/>
    </location>
</feature>
<evidence type="ECO:0000256" key="8">
    <source>
        <dbReference type="SAM" id="Phobius"/>
    </source>
</evidence>
<evidence type="ECO:0000256" key="5">
    <source>
        <dbReference type="ARBA" id="ARBA00023157"/>
    </source>
</evidence>
<feature type="transmembrane region" description="Helical" evidence="8">
    <location>
        <begin position="837"/>
        <end position="861"/>
    </location>
</feature>
<dbReference type="GO" id="GO:0007229">
    <property type="term" value="P:integrin-mediated signaling pathway"/>
    <property type="evidence" value="ECO:0007669"/>
    <property type="project" value="UniProtKB-KW"/>
</dbReference>
<keyword evidence="11" id="KW-0401">Integrin</keyword>
<feature type="compositionally biased region" description="Low complexity" evidence="7">
    <location>
        <begin position="1689"/>
        <end position="1715"/>
    </location>
</feature>
<accession>A0A094ZW54</accession>
<feature type="domain" description="Peptidase M12B" evidence="10">
    <location>
        <begin position="228"/>
        <end position="478"/>
    </location>
</feature>
<dbReference type="InterPro" id="IPR006586">
    <property type="entry name" value="ADAM_Cys-rich"/>
</dbReference>
<comment type="subcellular location">
    <subcellularLocation>
        <location evidence="1">Membrane</location>
        <topology evidence="1">Single-pass membrane protein</topology>
    </subcellularLocation>
</comment>
<feature type="compositionally biased region" description="Low complexity" evidence="7">
    <location>
        <begin position="1781"/>
        <end position="1793"/>
    </location>
</feature>
<dbReference type="Gene3D" id="4.10.70.10">
    <property type="entry name" value="Disintegrin domain"/>
    <property type="match status" value="1"/>
</dbReference>
<dbReference type="Pfam" id="PF01421">
    <property type="entry name" value="Reprolysin"/>
    <property type="match status" value="1"/>
</dbReference>
<feature type="compositionally biased region" description="Basic residues" evidence="7">
    <location>
        <begin position="1008"/>
        <end position="1017"/>
    </location>
</feature>
<evidence type="ECO:0000256" key="7">
    <source>
        <dbReference type="SAM" id="MobiDB-lite"/>
    </source>
</evidence>
<feature type="region of interest" description="Disordered" evidence="7">
    <location>
        <begin position="1640"/>
        <end position="1751"/>
    </location>
</feature>
<keyword evidence="3 8" id="KW-1133">Transmembrane helix</keyword>
<dbReference type="Gene3D" id="3.40.390.10">
    <property type="entry name" value="Collagenase (Catalytic Domain)"/>
    <property type="match status" value="1"/>
</dbReference>
<feature type="region of interest" description="Disordered" evidence="7">
    <location>
        <begin position="982"/>
        <end position="1074"/>
    </location>
</feature>
<evidence type="ECO:0000313" key="11">
    <source>
        <dbReference type="EMBL" id="KGB38547.1"/>
    </source>
</evidence>
<proteinExistence type="predicted"/>
<feature type="compositionally biased region" description="Basic residues" evidence="7">
    <location>
        <begin position="1651"/>
        <end position="1675"/>
    </location>
</feature>
<dbReference type="SMART" id="SM00050">
    <property type="entry name" value="DISIN"/>
    <property type="match status" value="1"/>
</dbReference>
<dbReference type="Gene3D" id="2.10.25.10">
    <property type="entry name" value="Laminin"/>
    <property type="match status" value="1"/>
</dbReference>
<comment type="caution">
    <text evidence="6">Lacks conserved residue(s) required for the propagation of feature annotation.</text>
</comment>
<dbReference type="EMBL" id="KL251037">
    <property type="protein sequence ID" value="KGB38547.1"/>
    <property type="molecule type" value="Genomic_DNA"/>
</dbReference>
<dbReference type="PANTHER" id="PTHR11905:SF248">
    <property type="entry name" value="DISINTEGRIN AND METALLOPROTEINASE DOMAIN-CONTAINING PROTEIN UNC-71"/>
    <property type="match status" value="1"/>
</dbReference>
<reference evidence="11" key="1">
    <citation type="journal article" date="2012" name="Nat. Genet.">
        <title>Whole-genome sequence of Schistosoma haematobium.</title>
        <authorList>
            <person name="Young N.D."/>
            <person name="Jex A.R."/>
            <person name="Li B."/>
            <person name="Liu S."/>
            <person name="Yang L."/>
            <person name="Xiong Z."/>
            <person name="Li Y."/>
            <person name="Cantacessi C."/>
            <person name="Hall R.S."/>
            <person name="Xu X."/>
            <person name="Chen F."/>
            <person name="Wu X."/>
            <person name="Zerlotini A."/>
            <person name="Oliveira G."/>
            <person name="Hofmann A."/>
            <person name="Zhang G."/>
            <person name="Fang X."/>
            <person name="Kang Y."/>
            <person name="Campbell B.E."/>
            <person name="Loukas A."/>
            <person name="Ranganathan S."/>
            <person name="Rollinson D."/>
            <person name="Rinaldi G."/>
            <person name="Brindley P.J."/>
            <person name="Yang H."/>
            <person name="Wang J."/>
            <person name="Wang J."/>
            <person name="Gasser R.B."/>
        </authorList>
    </citation>
    <scope>NUCLEOTIDE SEQUENCE [LARGE SCALE GENOMIC DNA]</scope>
</reference>
<organism evidence="11">
    <name type="scientific">Schistosoma haematobium</name>
    <name type="common">Blood fluke</name>
    <dbReference type="NCBI Taxonomy" id="6185"/>
    <lineage>
        <taxon>Eukaryota</taxon>
        <taxon>Metazoa</taxon>
        <taxon>Spiralia</taxon>
        <taxon>Lophotrochozoa</taxon>
        <taxon>Platyhelminthes</taxon>
        <taxon>Trematoda</taxon>
        <taxon>Digenea</taxon>
        <taxon>Strigeidida</taxon>
        <taxon>Schistosomatoidea</taxon>
        <taxon>Schistosomatidae</taxon>
        <taxon>Schistosoma</taxon>
    </lineage>
</organism>
<evidence type="ECO:0000256" key="6">
    <source>
        <dbReference type="PROSITE-ProRule" id="PRU00276"/>
    </source>
</evidence>
<dbReference type="InterPro" id="IPR000742">
    <property type="entry name" value="EGF"/>
</dbReference>
<dbReference type="InterPro" id="IPR018358">
    <property type="entry name" value="Disintegrin_CS"/>
</dbReference>